<gene>
    <name evidence="1" type="ORF">SETIT_8G047100v2</name>
</gene>
<sequence length="125" mass="14489">MRLRRLGQHRRAGDNRLLMYVGRDVIACLHRKIKIGTVYWPTLPWALIRCFYMVLLSHCAVQVLQKLVNTSLVGPLSCFKEEAKGKRLPVTYKRKGIIFIVNFGERKRVKETKTIIELGIPAPWT</sequence>
<dbReference type="AlphaFoldDB" id="A0A368S451"/>
<accession>A0A368S451</accession>
<evidence type="ECO:0000313" key="1">
    <source>
        <dbReference type="EMBL" id="RCV37237.1"/>
    </source>
</evidence>
<reference evidence="1" key="1">
    <citation type="journal article" date="2012" name="Nat. Biotechnol.">
        <title>Reference genome sequence of the model plant Setaria.</title>
        <authorList>
            <person name="Bennetzen J.L."/>
            <person name="Schmutz J."/>
            <person name="Wang H."/>
            <person name="Percifield R."/>
            <person name="Hawkins J."/>
            <person name="Pontaroli A.C."/>
            <person name="Estep M."/>
            <person name="Feng L."/>
            <person name="Vaughn J.N."/>
            <person name="Grimwood J."/>
            <person name="Jenkins J."/>
            <person name="Barry K."/>
            <person name="Lindquist E."/>
            <person name="Hellsten U."/>
            <person name="Deshpande S."/>
            <person name="Wang X."/>
            <person name="Wu X."/>
            <person name="Mitros T."/>
            <person name="Triplett J."/>
            <person name="Yang X."/>
            <person name="Ye C.Y."/>
            <person name="Mauro-Herrera M."/>
            <person name="Wang L."/>
            <person name="Li P."/>
            <person name="Sharma M."/>
            <person name="Sharma R."/>
            <person name="Ronald P.C."/>
            <person name="Panaud O."/>
            <person name="Kellogg E.A."/>
            <person name="Brutnell T.P."/>
            <person name="Doust A.N."/>
            <person name="Tuskan G.A."/>
            <person name="Rokhsar D."/>
            <person name="Devos K.M."/>
        </authorList>
    </citation>
    <scope>NUCLEOTIDE SEQUENCE [LARGE SCALE GENOMIC DNA]</scope>
    <source>
        <strain evidence="1">Yugu1</strain>
    </source>
</reference>
<proteinExistence type="predicted"/>
<reference evidence="1" key="2">
    <citation type="submission" date="2015-07" db="EMBL/GenBank/DDBJ databases">
        <authorList>
            <person name="Noorani M."/>
        </authorList>
    </citation>
    <scope>NUCLEOTIDE SEQUENCE</scope>
    <source>
        <strain evidence="1">Yugu1</strain>
    </source>
</reference>
<name>A0A368S451_SETIT</name>
<dbReference type="EMBL" id="CM003535">
    <property type="protein sequence ID" value="RCV37237.1"/>
    <property type="molecule type" value="Genomic_DNA"/>
</dbReference>
<organism evidence="1">
    <name type="scientific">Setaria italica</name>
    <name type="common">Foxtail millet</name>
    <name type="synonym">Panicum italicum</name>
    <dbReference type="NCBI Taxonomy" id="4555"/>
    <lineage>
        <taxon>Eukaryota</taxon>
        <taxon>Viridiplantae</taxon>
        <taxon>Streptophyta</taxon>
        <taxon>Embryophyta</taxon>
        <taxon>Tracheophyta</taxon>
        <taxon>Spermatophyta</taxon>
        <taxon>Magnoliopsida</taxon>
        <taxon>Liliopsida</taxon>
        <taxon>Poales</taxon>
        <taxon>Poaceae</taxon>
        <taxon>PACMAD clade</taxon>
        <taxon>Panicoideae</taxon>
        <taxon>Panicodae</taxon>
        <taxon>Paniceae</taxon>
        <taxon>Cenchrinae</taxon>
        <taxon>Setaria</taxon>
    </lineage>
</organism>
<protein>
    <submittedName>
        <fullName evidence="1">Uncharacterized protein</fullName>
    </submittedName>
</protein>